<evidence type="ECO:0000313" key="1">
    <source>
        <dbReference type="EMBL" id="KAH7981312.1"/>
    </source>
</evidence>
<sequence>MGLRGYNIDAPQPLPGQRPREIEAYLRATEDATPRRFRSPSPYPRRSSSPYQGQHKGQGSTALAVLDVLCVTVLCFAVQLGCCGDVGPGGLGPGDLGGLGGFGGLGGADGPGLGGGFGDGFGAGPLGLAAPGAALAVPLATTVSFVRQPFIRVGYVTRPVVTYVHQPVATVSHTIRPVVSLGQALVGSNVPLAGAGPVSGGLKGAHYGWKK</sequence>
<name>A0ACB8E341_DERSI</name>
<reference evidence="1" key="1">
    <citation type="submission" date="2020-05" db="EMBL/GenBank/DDBJ databases">
        <title>Large-scale comparative analyses of tick genomes elucidate their genetic diversity and vector capacities.</title>
        <authorList>
            <person name="Jia N."/>
            <person name="Wang J."/>
            <person name="Shi W."/>
            <person name="Du L."/>
            <person name="Sun Y."/>
            <person name="Zhan W."/>
            <person name="Jiang J."/>
            <person name="Wang Q."/>
            <person name="Zhang B."/>
            <person name="Ji P."/>
            <person name="Sakyi L.B."/>
            <person name="Cui X."/>
            <person name="Yuan T."/>
            <person name="Jiang B."/>
            <person name="Yang W."/>
            <person name="Lam T.T.-Y."/>
            <person name="Chang Q."/>
            <person name="Ding S."/>
            <person name="Wang X."/>
            <person name="Zhu J."/>
            <person name="Ruan X."/>
            <person name="Zhao L."/>
            <person name="Wei J."/>
            <person name="Que T."/>
            <person name="Du C."/>
            <person name="Cheng J."/>
            <person name="Dai P."/>
            <person name="Han X."/>
            <person name="Huang E."/>
            <person name="Gao Y."/>
            <person name="Liu J."/>
            <person name="Shao H."/>
            <person name="Ye R."/>
            <person name="Li L."/>
            <person name="Wei W."/>
            <person name="Wang X."/>
            <person name="Wang C."/>
            <person name="Yang T."/>
            <person name="Huo Q."/>
            <person name="Li W."/>
            <person name="Guo W."/>
            <person name="Chen H."/>
            <person name="Zhou L."/>
            <person name="Ni X."/>
            <person name="Tian J."/>
            <person name="Zhou Y."/>
            <person name="Sheng Y."/>
            <person name="Liu T."/>
            <person name="Pan Y."/>
            <person name="Xia L."/>
            <person name="Li J."/>
            <person name="Zhao F."/>
            <person name="Cao W."/>
        </authorList>
    </citation>
    <scope>NUCLEOTIDE SEQUENCE</scope>
    <source>
        <strain evidence="1">Dsil-2018</strain>
    </source>
</reference>
<accession>A0ACB8E341</accession>
<proteinExistence type="predicted"/>
<organism evidence="1 2">
    <name type="scientific">Dermacentor silvarum</name>
    <name type="common">Tick</name>
    <dbReference type="NCBI Taxonomy" id="543639"/>
    <lineage>
        <taxon>Eukaryota</taxon>
        <taxon>Metazoa</taxon>
        <taxon>Ecdysozoa</taxon>
        <taxon>Arthropoda</taxon>
        <taxon>Chelicerata</taxon>
        <taxon>Arachnida</taxon>
        <taxon>Acari</taxon>
        <taxon>Parasitiformes</taxon>
        <taxon>Ixodida</taxon>
        <taxon>Ixodoidea</taxon>
        <taxon>Ixodidae</taxon>
        <taxon>Rhipicephalinae</taxon>
        <taxon>Dermacentor</taxon>
    </lineage>
</organism>
<dbReference type="EMBL" id="CM023470">
    <property type="protein sequence ID" value="KAH7981312.1"/>
    <property type="molecule type" value="Genomic_DNA"/>
</dbReference>
<protein>
    <submittedName>
        <fullName evidence="1">Uncharacterized protein</fullName>
    </submittedName>
</protein>
<gene>
    <name evidence="1" type="ORF">HPB49_023072</name>
</gene>
<dbReference type="Proteomes" id="UP000821865">
    <property type="component" value="Chromosome 1"/>
</dbReference>
<comment type="caution">
    <text evidence="1">The sequence shown here is derived from an EMBL/GenBank/DDBJ whole genome shotgun (WGS) entry which is preliminary data.</text>
</comment>
<evidence type="ECO:0000313" key="2">
    <source>
        <dbReference type="Proteomes" id="UP000821865"/>
    </source>
</evidence>
<keyword evidence="2" id="KW-1185">Reference proteome</keyword>